<feature type="non-terminal residue" evidence="2">
    <location>
        <position position="150"/>
    </location>
</feature>
<feature type="non-terminal residue" evidence="2">
    <location>
        <position position="1"/>
    </location>
</feature>
<evidence type="ECO:0000259" key="1">
    <source>
        <dbReference type="Pfam" id="PF18803"/>
    </source>
</evidence>
<evidence type="ECO:0000313" key="3">
    <source>
        <dbReference type="Proteomes" id="UP001218218"/>
    </source>
</evidence>
<keyword evidence="3" id="KW-1185">Reference proteome</keyword>
<dbReference type="Pfam" id="PF18803">
    <property type="entry name" value="CxC2"/>
    <property type="match status" value="1"/>
</dbReference>
<organism evidence="2 3">
    <name type="scientific">Mycena albidolilacea</name>
    <dbReference type="NCBI Taxonomy" id="1033008"/>
    <lineage>
        <taxon>Eukaryota</taxon>
        <taxon>Fungi</taxon>
        <taxon>Dikarya</taxon>
        <taxon>Basidiomycota</taxon>
        <taxon>Agaricomycotina</taxon>
        <taxon>Agaricomycetes</taxon>
        <taxon>Agaricomycetidae</taxon>
        <taxon>Agaricales</taxon>
        <taxon>Marasmiineae</taxon>
        <taxon>Mycenaceae</taxon>
        <taxon>Mycena</taxon>
    </lineage>
</organism>
<dbReference type="InterPro" id="IPR041457">
    <property type="entry name" value="CxC2_KDZ-assoc"/>
</dbReference>
<gene>
    <name evidence="2" type="ORF">DFH08DRAFT_636799</name>
</gene>
<feature type="domain" description="CxC2-like cysteine cluster KDZ transposase-associated" evidence="1">
    <location>
        <begin position="85"/>
        <end position="150"/>
    </location>
</feature>
<dbReference type="EMBL" id="JARIHO010000003">
    <property type="protein sequence ID" value="KAJ7363850.1"/>
    <property type="molecule type" value="Genomic_DNA"/>
</dbReference>
<accession>A0AAD7F3B0</accession>
<evidence type="ECO:0000313" key="2">
    <source>
        <dbReference type="EMBL" id="KAJ7363850.1"/>
    </source>
</evidence>
<protein>
    <recommendedName>
        <fullName evidence="1">CxC2-like cysteine cluster KDZ transposase-associated domain-containing protein</fullName>
    </recommendedName>
</protein>
<sequence>WKEYSRDRYLLEFLCHDGCGDTDQDLCLGCKSSACSPAYRCRECKGGVLFCRECCVSHHLENPLHIVEVSVLSTLAGFVLKLFRPLGLRVQFSHPPGEYCASPEAGRQGFVVLHNNGIHEVNVDFCGCEYQGHAGALDTQLLRGGWYPAS</sequence>
<reference evidence="2" key="1">
    <citation type="submission" date="2023-03" db="EMBL/GenBank/DDBJ databases">
        <title>Massive genome expansion in bonnet fungi (Mycena s.s.) driven by repeated elements and novel gene families across ecological guilds.</title>
        <authorList>
            <consortium name="Lawrence Berkeley National Laboratory"/>
            <person name="Harder C.B."/>
            <person name="Miyauchi S."/>
            <person name="Viragh M."/>
            <person name="Kuo A."/>
            <person name="Thoen E."/>
            <person name="Andreopoulos B."/>
            <person name="Lu D."/>
            <person name="Skrede I."/>
            <person name="Drula E."/>
            <person name="Henrissat B."/>
            <person name="Morin E."/>
            <person name="Kohler A."/>
            <person name="Barry K."/>
            <person name="LaButti K."/>
            <person name="Morin E."/>
            <person name="Salamov A."/>
            <person name="Lipzen A."/>
            <person name="Mereny Z."/>
            <person name="Hegedus B."/>
            <person name="Baldrian P."/>
            <person name="Stursova M."/>
            <person name="Weitz H."/>
            <person name="Taylor A."/>
            <person name="Grigoriev I.V."/>
            <person name="Nagy L.G."/>
            <person name="Martin F."/>
            <person name="Kauserud H."/>
        </authorList>
    </citation>
    <scope>NUCLEOTIDE SEQUENCE</scope>
    <source>
        <strain evidence="2">CBHHK002</strain>
    </source>
</reference>
<dbReference type="Proteomes" id="UP001218218">
    <property type="component" value="Unassembled WGS sequence"/>
</dbReference>
<comment type="caution">
    <text evidence="2">The sequence shown here is derived from an EMBL/GenBank/DDBJ whole genome shotgun (WGS) entry which is preliminary data.</text>
</comment>
<dbReference type="AlphaFoldDB" id="A0AAD7F3B0"/>
<proteinExistence type="predicted"/>
<name>A0AAD7F3B0_9AGAR</name>